<evidence type="ECO:0000313" key="3">
    <source>
        <dbReference type="Proteomes" id="UP001153076"/>
    </source>
</evidence>
<evidence type="ECO:0000313" key="2">
    <source>
        <dbReference type="EMBL" id="KAJ8428470.1"/>
    </source>
</evidence>
<reference evidence="2" key="1">
    <citation type="submission" date="2022-04" db="EMBL/GenBank/DDBJ databases">
        <title>Carnegiea gigantea Genome sequencing and assembly v2.</title>
        <authorList>
            <person name="Copetti D."/>
            <person name="Sanderson M.J."/>
            <person name="Burquez A."/>
            <person name="Wojciechowski M.F."/>
        </authorList>
    </citation>
    <scope>NUCLEOTIDE SEQUENCE</scope>
    <source>
        <strain evidence="2">SGP5-SGP5p</strain>
        <tissue evidence="2">Aerial part</tissue>
    </source>
</reference>
<keyword evidence="3" id="KW-1185">Reference proteome</keyword>
<dbReference type="Proteomes" id="UP001153076">
    <property type="component" value="Unassembled WGS sequence"/>
</dbReference>
<comment type="caution">
    <text evidence="2">The sequence shown here is derived from an EMBL/GenBank/DDBJ whole genome shotgun (WGS) entry which is preliminary data.</text>
</comment>
<organism evidence="2 3">
    <name type="scientific">Carnegiea gigantea</name>
    <dbReference type="NCBI Taxonomy" id="171969"/>
    <lineage>
        <taxon>Eukaryota</taxon>
        <taxon>Viridiplantae</taxon>
        <taxon>Streptophyta</taxon>
        <taxon>Embryophyta</taxon>
        <taxon>Tracheophyta</taxon>
        <taxon>Spermatophyta</taxon>
        <taxon>Magnoliopsida</taxon>
        <taxon>eudicotyledons</taxon>
        <taxon>Gunneridae</taxon>
        <taxon>Pentapetalae</taxon>
        <taxon>Caryophyllales</taxon>
        <taxon>Cactineae</taxon>
        <taxon>Cactaceae</taxon>
        <taxon>Cactoideae</taxon>
        <taxon>Echinocereeae</taxon>
        <taxon>Carnegiea</taxon>
    </lineage>
</organism>
<dbReference type="PANTHER" id="PTHR46929">
    <property type="entry name" value="EXPRESSED PROTEIN"/>
    <property type="match status" value="1"/>
</dbReference>
<evidence type="ECO:0000256" key="1">
    <source>
        <dbReference type="SAM" id="MobiDB-lite"/>
    </source>
</evidence>
<feature type="region of interest" description="Disordered" evidence="1">
    <location>
        <begin position="43"/>
        <end position="75"/>
    </location>
</feature>
<proteinExistence type="predicted"/>
<dbReference type="EMBL" id="JAKOGI010001001">
    <property type="protein sequence ID" value="KAJ8428470.1"/>
    <property type="molecule type" value="Genomic_DNA"/>
</dbReference>
<accession>A0A9Q1GXM7</accession>
<dbReference type="PANTHER" id="PTHR46929:SF4">
    <property type="entry name" value="MYB_SANT-LIKE DOMAIN-CONTAINING PROTEIN"/>
    <property type="match status" value="1"/>
</dbReference>
<sequence>MIEAPPEVWQNYLMATPDAKTFLYKRVPHFYKLDLLFGKDRATGRNAAGPKERQRQWSREVVSSSEDAPPILTNKESSCALPSKVQVESKKSKNKAIEFMCEELRSLRSGMDVVAMALEEGNLRNYSEEQVYDEITQVKGLSEILQMKVYQALSADLNSARAFPACPVARHELWLKVKFGNEFLE</sequence>
<gene>
    <name evidence="2" type="ORF">Cgig2_017260</name>
</gene>
<dbReference type="OrthoDB" id="1834945at2759"/>
<name>A0A9Q1GXM7_9CARY</name>
<dbReference type="AlphaFoldDB" id="A0A9Q1GXM7"/>
<protein>
    <submittedName>
        <fullName evidence="2">Uncharacterized protein</fullName>
    </submittedName>
</protein>